<dbReference type="AlphaFoldDB" id="A0A820LCG7"/>
<gene>
    <name evidence="1" type="ORF">OKA104_LOCUS48967</name>
</gene>
<accession>A0A820LCG7</accession>
<reference evidence="1" key="1">
    <citation type="submission" date="2021-02" db="EMBL/GenBank/DDBJ databases">
        <authorList>
            <person name="Nowell W R."/>
        </authorList>
    </citation>
    <scope>NUCLEOTIDE SEQUENCE</scope>
</reference>
<organism evidence="1 2">
    <name type="scientific">Adineta steineri</name>
    <dbReference type="NCBI Taxonomy" id="433720"/>
    <lineage>
        <taxon>Eukaryota</taxon>
        <taxon>Metazoa</taxon>
        <taxon>Spiralia</taxon>
        <taxon>Gnathifera</taxon>
        <taxon>Rotifera</taxon>
        <taxon>Eurotatoria</taxon>
        <taxon>Bdelloidea</taxon>
        <taxon>Adinetida</taxon>
        <taxon>Adinetidae</taxon>
        <taxon>Adineta</taxon>
    </lineage>
</organism>
<sequence>MTTNNSNNIDIEQRFHEAISILPKEQINEVDLSKLYQQLSEAFYAYESYLTNFVFDRDMSNIIYSLGFIP</sequence>
<name>A0A820LCG7_9BILA</name>
<comment type="caution">
    <text evidence="1">The sequence shown here is derived from an EMBL/GenBank/DDBJ whole genome shotgun (WGS) entry which is preliminary data.</text>
</comment>
<feature type="non-terminal residue" evidence="1">
    <location>
        <position position="1"/>
    </location>
</feature>
<evidence type="ECO:0000313" key="2">
    <source>
        <dbReference type="Proteomes" id="UP000663881"/>
    </source>
</evidence>
<evidence type="ECO:0000313" key="1">
    <source>
        <dbReference type="EMBL" id="CAF4354118.1"/>
    </source>
</evidence>
<dbReference type="EMBL" id="CAJOAY010022095">
    <property type="protein sequence ID" value="CAF4354118.1"/>
    <property type="molecule type" value="Genomic_DNA"/>
</dbReference>
<proteinExistence type="predicted"/>
<protein>
    <submittedName>
        <fullName evidence="1">Uncharacterized protein</fullName>
    </submittedName>
</protein>
<dbReference type="Proteomes" id="UP000663881">
    <property type="component" value="Unassembled WGS sequence"/>
</dbReference>